<accession>A0A9D1Q4C3</accession>
<reference evidence="2" key="1">
    <citation type="journal article" date="2021" name="PeerJ">
        <title>Extensive microbial diversity within the chicken gut microbiome revealed by metagenomics and culture.</title>
        <authorList>
            <person name="Gilroy R."/>
            <person name="Ravi A."/>
            <person name="Getino M."/>
            <person name="Pursley I."/>
            <person name="Horton D.L."/>
            <person name="Alikhan N.F."/>
            <person name="Baker D."/>
            <person name="Gharbi K."/>
            <person name="Hall N."/>
            <person name="Watson M."/>
            <person name="Adriaenssens E.M."/>
            <person name="Foster-Nyarko E."/>
            <person name="Jarju S."/>
            <person name="Secka A."/>
            <person name="Antonio M."/>
            <person name="Oren A."/>
            <person name="Chaudhuri R.R."/>
            <person name="La Ragione R."/>
            <person name="Hildebrand F."/>
            <person name="Pallen M.J."/>
        </authorList>
    </citation>
    <scope>NUCLEOTIDE SEQUENCE</scope>
    <source>
        <strain evidence="2">CHK160-9182</strain>
    </source>
</reference>
<dbReference type="Proteomes" id="UP000823934">
    <property type="component" value="Unassembled WGS sequence"/>
</dbReference>
<evidence type="ECO:0000313" key="2">
    <source>
        <dbReference type="EMBL" id="HIW05931.1"/>
    </source>
</evidence>
<evidence type="ECO:0000256" key="1">
    <source>
        <dbReference type="SAM" id="MobiDB-lite"/>
    </source>
</evidence>
<name>A0A9D1Q4C3_9GAMM</name>
<gene>
    <name evidence="2" type="ORF">H9889_01190</name>
</gene>
<proteinExistence type="predicted"/>
<organism evidence="2 3">
    <name type="scientific">Candidatus Ignatzschineria merdigallinarum</name>
    <dbReference type="NCBI Taxonomy" id="2838621"/>
    <lineage>
        <taxon>Bacteria</taxon>
        <taxon>Pseudomonadati</taxon>
        <taxon>Pseudomonadota</taxon>
        <taxon>Gammaproteobacteria</taxon>
        <taxon>Cardiobacteriales</taxon>
        <taxon>Ignatzschineriaceae</taxon>
        <taxon>Ignatzschineria</taxon>
    </lineage>
</organism>
<feature type="region of interest" description="Disordered" evidence="1">
    <location>
        <begin position="535"/>
        <end position="571"/>
    </location>
</feature>
<dbReference type="AlphaFoldDB" id="A0A9D1Q4C3"/>
<dbReference type="EMBL" id="DXHP01000029">
    <property type="protein sequence ID" value="HIW05931.1"/>
    <property type="molecule type" value="Genomic_DNA"/>
</dbReference>
<reference evidence="2" key="2">
    <citation type="submission" date="2021-04" db="EMBL/GenBank/DDBJ databases">
        <authorList>
            <person name="Gilroy R."/>
        </authorList>
    </citation>
    <scope>NUCLEOTIDE SEQUENCE</scope>
    <source>
        <strain evidence="2">CHK160-9182</strain>
    </source>
</reference>
<sequence length="571" mass="64783">MQYYWWNHSKTTLLSLLTILITACSNEEPVDLPSALYIPQDIVISFPKQSASLTESLNNPQTRQLHTTILQTLQQSYVHIQSPTIHYVMNGEESQGVITPENLAFSQFATLQLTPQKNGLIQVQTDDYQLCREISCHIEFFLKPVENDAPEIIALQNQPELPTIQIAPEPLPTFDITQTLETDFWGIEHEISDQLTLKLSPIQSNGLQYGTPEHTEMAAFDIGSLTINPEDPNIEILSFYSNAAPSSDVHQIDTISYLFIVPVNQKLAIDLATFDLESMHYYVDEENLLAKDPTGFYAINTRYFPAIHKIVVALTESLTLEDITAHFQSLNTLQITPNSKSVTPIEDLPDRSNILLTDITLPLKTLESRYDITLMQMFRIAEIQENYRTELKRLLTSEDLFLKTGPNTQNGYHLFTQHLGDYRFNETYLKIHADSVNNVLTAIQSVNSPKDSPKQPKDLWQAPIYFYSTDPKKASGMSYLKEIQPGVTLEIFSPAYQGHIAEKVLFGKLLENIQWKNQPKLSKKAIENIAKYEALSDNNAPEPTENAANTQKQNHYEFKEGKTNLSGELLK</sequence>
<comment type="caution">
    <text evidence="2">The sequence shown here is derived from an EMBL/GenBank/DDBJ whole genome shotgun (WGS) entry which is preliminary data.</text>
</comment>
<protein>
    <submittedName>
        <fullName evidence="2">Uncharacterized protein</fullName>
    </submittedName>
</protein>
<feature type="compositionally biased region" description="Low complexity" evidence="1">
    <location>
        <begin position="538"/>
        <end position="550"/>
    </location>
</feature>
<evidence type="ECO:0000313" key="3">
    <source>
        <dbReference type="Proteomes" id="UP000823934"/>
    </source>
</evidence>